<dbReference type="EC" id="2.7.8.7" evidence="2"/>
<dbReference type="InterPro" id="IPR055066">
    <property type="entry name" value="AASDHPPT_N"/>
</dbReference>
<dbReference type="KEGG" id="ccin:112493894"/>
<comment type="catalytic activity">
    <reaction evidence="8">
        <text>apo-[ACP] + acetyl-CoA = acetyl-[ACP] + adenosine 3',5'-bisphosphate + H(+)</text>
        <dbReference type="Rhea" id="RHEA:46564"/>
        <dbReference type="Rhea" id="RHEA-COMP:9621"/>
        <dbReference type="Rhea" id="RHEA-COMP:9690"/>
        <dbReference type="ChEBI" id="CHEBI:15378"/>
        <dbReference type="ChEBI" id="CHEBI:29999"/>
        <dbReference type="ChEBI" id="CHEBI:57288"/>
        <dbReference type="ChEBI" id="CHEBI:58343"/>
        <dbReference type="ChEBI" id="CHEBI:78446"/>
    </reaction>
    <physiologicalReaction direction="left-to-right" evidence="8">
        <dbReference type="Rhea" id="RHEA:46565"/>
    </physiologicalReaction>
</comment>
<accession>A0AAJ7RBH5</accession>
<evidence type="ECO:0000259" key="9">
    <source>
        <dbReference type="Pfam" id="PF01648"/>
    </source>
</evidence>
<evidence type="ECO:0000256" key="6">
    <source>
        <dbReference type="ARBA" id="ARBA00033443"/>
    </source>
</evidence>
<dbReference type="SUPFAM" id="SSF56214">
    <property type="entry name" value="4'-phosphopantetheinyl transferase"/>
    <property type="match status" value="2"/>
</dbReference>
<dbReference type="FunFam" id="3.90.470.20:FF:000003">
    <property type="entry name" value="L-aminoadipate-semialdehyde dehydrogenase-phosphopantetheinyl transferase"/>
    <property type="match status" value="1"/>
</dbReference>
<dbReference type="Gene3D" id="3.90.470.20">
    <property type="entry name" value="4'-phosphopantetheinyl transferase domain"/>
    <property type="match status" value="2"/>
</dbReference>
<keyword evidence="11" id="KW-1185">Reference proteome</keyword>
<proteinExistence type="inferred from homology"/>
<protein>
    <recommendedName>
        <fullName evidence="3">L-aminoadipate-semialdehyde dehydrogenase-phosphopantetheinyl transferase</fullName>
        <ecNumber evidence="2">2.7.8.7</ecNumber>
    </recommendedName>
    <alternativeName>
        <fullName evidence="5">4'-phosphopantetheinyl transferase</fullName>
    </alternativeName>
    <alternativeName>
        <fullName evidence="6">Alpha-aminoadipic semialdehyde dehydrogenase-phosphopantetheinyl transferase</fullName>
    </alternativeName>
</protein>
<evidence type="ECO:0000256" key="5">
    <source>
        <dbReference type="ARBA" id="ARBA00030484"/>
    </source>
</evidence>
<dbReference type="RefSeq" id="XP_024937574.1">
    <property type="nucleotide sequence ID" value="XM_025081806.1"/>
</dbReference>
<evidence type="ECO:0000313" key="11">
    <source>
        <dbReference type="Proteomes" id="UP000694920"/>
    </source>
</evidence>
<dbReference type="InterPro" id="IPR008278">
    <property type="entry name" value="4-PPantetheinyl_Trfase_dom"/>
</dbReference>
<feature type="domain" description="4'-phosphopantetheinyl transferase N-terminal" evidence="10">
    <location>
        <begin position="24"/>
        <end position="117"/>
    </location>
</feature>
<evidence type="ECO:0000313" key="12">
    <source>
        <dbReference type="RefSeq" id="XP_024937574.1"/>
    </source>
</evidence>
<keyword evidence="4 12" id="KW-0808">Transferase</keyword>
<dbReference type="GO" id="GO:0019878">
    <property type="term" value="P:lysine biosynthetic process via aminoadipic acid"/>
    <property type="evidence" value="ECO:0007669"/>
    <property type="project" value="TreeGrafter"/>
</dbReference>
<dbReference type="PANTHER" id="PTHR12215">
    <property type="entry name" value="PHOSPHOPANTETHEINE TRANSFERASE"/>
    <property type="match status" value="1"/>
</dbReference>
<sequence>MCKLILNMAKMAPSGVRWAFNWADWNPTVEEFSYAISCIQLDEKERLGRFVFRKDSRASLIGRLLMRKFVNEYVKVPYDKIMFTRDEGGRPILEVTPGNVAFNVSHHGRYTVLAGETKKITLGVDVMKEEYTGGKELKEFFRIMNRNFSTSEWEEIRGPVGTPQSEQIAMFCRHWALKESYVKALGVGIVVNLQKLNFKTKANLHEHELITNTELYIDGLKQNWLFEESLLDSDHCVAVALQENGSRPESQNVKFRKIDFAELMSNAVPLFPEDPSYSSRYFAKSEKP</sequence>
<feature type="domain" description="4'-phosphopantetheinyl transferase" evidence="9">
    <location>
        <begin position="122"/>
        <end position="240"/>
    </location>
</feature>
<name>A0AAJ7RBH5_CEPCN</name>
<evidence type="ECO:0000256" key="4">
    <source>
        <dbReference type="ARBA" id="ARBA00022679"/>
    </source>
</evidence>
<dbReference type="PANTHER" id="PTHR12215:SF10">
    <property type="entry name" value="L-AMINOADIPATE-SEMIALDEHYDE DEHYDROGENASE-PHOSPHOPANTETHEINYL TRANSFERASE"/>
    <property type="match status" value="1"/>
</dbReference>
<evidence type="ECO:0000256" key="2">
    <source>
        <dbReference type="ARBA" id="ARBA00013172"/>
    </source>
</evidence>
<dbReference type="AlphaFoldDB" id="A0AAJ7RBH5"/>
<dbReference type="GO" id="GO:0008897">
    <property type="term" value="F:holo-[acyl-carrier-protein] synthase activity"/>
    <property type="evidence" value="ECO:0007669"/>
    <property type="project" value="UniProtKB-EC"/>
</dbReference>
<dbReference type="Pfam" id="PF22624">
    <property type="entry name" value="AASDHPPT_N"/>
    <property type="match status" value="1"/>
</dbReference>
<evidence type="ECO:0000256" key="1">
    <source>
        <dbReference type="ARBA" id="ARBA00006195"/>
    </source>
</evidence>
<evidence type="ECO:0000256" key="8">
    <source>
        <dbReference type="ARBA" id="ARBA00048794"/>
    </source>
</evidence>
<organism evidence="11 12">
    <name type="scientific">Cephus cinctus</name>
    <name type="common">Wheat stem sawfly</name>
    <dbReference type="NCBI Taxonomy" id="211228"/>
    <lineage>
        <taxon>Eukaryota</taxon>
        <taxon>Metazoa</taxon>
        <taxon>Ecdysozoa</taxon>
        <taxon>Arthropoda</taxon>
        <taxon>Hexapoda</taxon>
        <taxon>Insecta</taxon>
        <taxon>Pterygota</taxon>
        <taxon>Neoptera</taxon>
        <taxon>Endopterygota</taxon>
        <taxon>Hymenoptera</taxon>
        <taxon>Cephoidea</taxon>
        <taxon>Cephidae</taxon>
        <taxon>Cephus</taxon>
    </lineage>
</organism>
<evidence type="ECO:0000259" key="10">
    <source>
        <dbReference type="Pfam" id="PF22624"/>
    </source>
</evidence>
<evidence type="ECO:0000256" key="7">
    <source>
        <dbReference type="ARBA" id="ARBA00048641"/>
    </source>
</evidence>
<dbReference type="Pfam" id="PF01648">
    <property type="entry name" value="ACPS"/>
    <property type="match status" value="1"/>
</dbReference>
<dbReference type="InterPro" id="IPR050559">
    <property type="entry name" value="P-Pant_transferase_sf"/>
</dbReference>
<evidence type="ECO:0000256" key="3">
    <source>
        <dbReference type="ARBA" id="ARBA00016301"/>
    </source>
</evidence>
<comment type="catalytic activity">
    <reaction evidence="7">
        <text>apo-[ACP] + CoA = holo-[ACP] + adenosine 3',5'-bisphosphate + H(+)</text>
        <dbReference type="Rhea" id="RHEA:12068"/>
        <dbReference type="Rhea" id="RHEA-COMP:9685"/>
        <dbReference type="Rhea" id="RHEA-COMP:9690"/>
        <dbReference type="ChEBI" id="CHEBI:15378"/>
        <dbReference type="ChEBI" id="CHEBI:29999"/>
        <dbReference type="ChEBI" id="CHEBI:57287"/>
        <dbReference type="ChEBI" id="CHEBI:58343"/>
        <dbReference type="ChEBI" id="CHEBI:64479"/>
        <dbReference type="EC" id="2.7.8.7"/>
    </reaction>
    <physiologicalReaction direction="left-to-right" evidence="7">
        <dbReference type="Rhea" id="RHEA:12069"/>
    </physiologicalReaction>
</comment>
<reference evidence="12" key="1">
    <citation type="submission" date="2025-08" db="UniProtKB">
        <authorList>
            <consortium name="RefSeq"/>
        </authorList>
    </citation>
    <scope>IDENTIFICATION</scope>
</reference>
<dbReference type="GeneID" id="112493894"/>
<dbReference type="GO" id="GO:0005829">
    <property type="term" value="C:cytosol"/>
    <property type="evidence" value="ECO:0007669"/>
    <property type="project" value="TreeGrafter"/>
</dbReference>
<gene>
    <name evidence="12" type="primary">LOC112493894</name>
</gene>
<dbReference type="GO" id="GO:0000287">
    <property type="term" value="F:magnesium ion binding"/>
    <property type="evidence" value="ECO:0007669"/>
    <property type="project" value="InterPro"/>
</dbReference>
<dbReference type="InterPro" id="IPR037143">
    <property type="entry name" value="4-PPantetheinyl_Trfase_dom_sf"/>
</dbReference>
<comment type="similarity">
    <text evidence="1">Belongs to the P-Pant transferase superfamily. AcpS family.</text>
</comment>
<dbReference type="Proteomes" id="UP000694920">
    <property type="component" value="Unplaced"/>
</dbReference>